<dbReference type="EMBL" id="BONZ01000049">
    <property type="protein sequence ID" value="GIH17077.1"/>
    <property type="molecule type" value="Genomic_DNA"/>
</dbReference>
<keyword evidence="1" id="KW-0812">Transmembrane</keyword>
<feature type="transmembrane region" description="Helical" evidence="1">
    <location>
        <begin position="14"/>
        <end position="33"/>
    </location>
</feature>
<proteinExistence type="predicted"/>
<keyword evidence="1" id="KW-1133">Transmembrane helix</keyword>
<sequence length="158" mass="17757">MGQWRRPWLDLRRILVYPLIAVIVLMMIVGIVAQGWSGALSIAIMAPGLVFLTAHLRAGIDVSITGIRITRLLRREVVRWEQIEAIAVSDTPHPQIVVYRAASSPIMTGVYRDFPGSRFEVWLRPKPFDRLVTRLQQMHGQTRGDFGVADNHSSSSQG</sequence>
<protein>
    <recommendedName>
        <fullName evidence="4">PH domain-containing protein</fullName>
    </recommendedName>
</protein>
<gene>
    <name evidence="2" type="ORF">Raf01_52490</name>
</gene>
<reference evidence="2" key="1">
    <citation type="submission" date="2021-01" db="EMBL/GenBank/DDBJ databases">
        <title>Whole genome shotgun sequence of Rugosimonospora africana NBRC 104875.</title>
        <authorList>
            <person name="Komaki H."/>
            <person name="Tamura T."/>
        </authorList>
    </citation>
    <scope>NUCLEOTIDE SEQUENCE</scope>
    <source>
        <strain evidence="2">NBRC 104875</strain>
    </source>
</reference>
<dbReference type="RefSeq" id="WP_203920626.1">
    <property type="nucleotide sequence ID" value="NZ_BONZ01000049.1"/>
</dbReference>
<accession>A0A8J3QW10</accession>
<feature type="transmembrane region" description="Helical" evidence="1">
    <location>
        <begin position="39"/>
        <end position="58"/>
    </location>
</feature>
<comment type="caution">
    <text evidence="2">The sequence shown here is derived from an EMBL/GenBank/DDBJ whole genome shotgun (WGS) entry which is preliminary data.</text>
</comment>
<name>A0A8J3QW10_9ACTN</name>
<evidence type="ECO:0000313" key="2">
    <source>
        <dbReference type="EMBL" id="GIH17077.1"/>
    </source>
</evidence>
<dbReference type="Proteomes" id="UP000642748">
    <property type="component" value="Unassembled WGS sequence"/>
</dbReference>
<organism evidence="2 3">
    <name type="scientific">Rugosimonospora africana</name>
    <dbReference type="NCBI Taxonomy" id="556532"/>
    <lineage>
        <taxon>Bacteria</taxon>
        <taxon>Bacillati</taxon>
        <taxon>Actinomycetota</taxon>
        <taxon>Actinomycetes</taxon>
        <taxon>Micromonosporales</taxon>
        <taxon>Micromonosporaceae</taxon>
        <taxon>Rugosimonospora</taxon>
    </lineage>
</organism>
<dbReference type="AlphaFoldDB" id="A0A8J3QW10"/>
<evidence type="ECO:0000256" key="1">
    <source>
        <dbReference type="SAM" id="Phobius"/>
    </source>
</evidence>
<evidence type="ECO:0008006" key="4">
    <source>
        <dbReference type="Google" id="ProtNLM"/>
    </source>
</evidence>
<evidence type="ECO:0000313" key="3">
    <source>
        <dbReference type="Proteomes" id="UP000642748"/>
    </source>
</evidence>
<keyword evidence="3" id="KW-1185">Reference proteome</keyword>
<keyword evidence="1" id="KW-0472">Membrane</keyword>